<dbReference type="AlphaFoldDB" id="K0Q241"/>
<evidence type="ECO:0000313" key="2">
    <source>
        <dbReference type="Proteomes" id="UP000009319"/>
    </source>
</evidence>
<gene>
    <name evidence="1" type="ORF">BN77_p10098</name>
</gene>
<name>K0Q241_9HYPH</name>
<evidence type="ECO:0000313" key="1">
    <source>
        <dbReference type="EMBL" id="CCM78142.1"/>
    </source>
</evidence>
<proteinExistence type="predicted"/>
<dbReference type="HOGENOM" id="CLU_2846849_0_0_5"/>
<dbReference type="Proteomes" id="UP000009319">
    <property type="component" value="Unassembled WGS sequence"/>
</dbReference>
<organism evidence="1 2">
    <name type="scientific">Rhizobium mesoamericanum STM3625</name>
    <dbReference type="NCBI Taxonomy" id="1211777"/>
    <lineage>
        <taxon>Bacteria</taxon>
        <taxon>Pseudomonadati</taxon>
        <taxon>Pseudomonadota</taxon>
        <taxon>Alphaproteobacteria</taxon>
        <taxon>Hyphomicrobiales</taxon>
        <taxon>Rhizobiaceae</taxon>
        <taxon>Rhizobium/Agrobacterium group</taxon>
        <taxon>Rhizobium</taxon>
    </lineage>
</organism>
<protein>
    <submittedName>
        <fullName evidence="1">Uncharacterized protein</fullName>
    </submittedName>
</protein>
<accession>K0Q241</accession>
<dbReference type="eggNOG" id="COG0655">
    <property type="taxonomic scope" value="Bacteria"/>
</dbReference>
<dbReference type="STRING" id="1211777.BN77_p10098"/>
<reference evidence="1 2" key="1">
    <citation type="journal article" date="2013" name="Genome Announc.">
        <title>Draft Genome Sequence of Rhizobium mesoamericanum STM3625, a Nitrogen-Fixing Symbiont of Mimosa pudica Isolated in French Guiana (South America).</title>
        <authorList>
            <person name="Moulin L."/>
            <person name="Mornico D."/>
            <person name="Melkonian R."/>
            <person name="Klonowska A."/>
        </authorList>
    </citation>
    <scope>NUCLEOTIDE SEQUENCE [LARGE SCALE GENOMIC DNA]</scope>
    <source>
        <strain evidence="1 2">STM3625</strain>
    </source>
</reference>
<sequence length="65" mass="7671">MGGAESVRRSLADWLKTMDLVPARPLAEIDRYIGYWEPYVTSHSKETRRFRTKFASRPARSRRRS</sequence>
<comment type="caution">
    <text evidence="1">The sequence shown here is derived from an EMBL/GenBank/DDBJ whole genome shotgun (WGS) entry which is preliminary data.</text>
</comment>
<dbReference type="EMBL" id="CANI01000035">
    <property type="protein sequence ID" value="CCM78142.1"/>
    <property type="molecule type" value="Genomic_DNA"/>
</dbReference>
<keyword evidence="2" id="KW-1185">Reference proteome</keyword>